<keyword evidence="5 7" id="KW-0472">Membrane</keyword>
<keyword evidence="3 7" id="KW-0812">Transmembrane</keyword>
<feature type="transmembrane region" description="Helical" evidence="7">
    <location>
        <begin position="284"/>
        <end position="303"/>
    </location>
</feature>
<accession>A0ABP1Q708</accession>
<evidence type="ECO:0000256" key="4">
    <source>
        <dbReference type="ARBA" id="ARBA00022989"/>
    </source>
</evidence>
<gene>
    <name evidence="8" type="ORF">ODALV1_LOCUS8058</name>
</gene>
<reference evidence="8 9" key="1">
    <citation type="submission" date="2024-08" db="EMBL/GenBank/DDBJ databases">
        <authorList>
            <person name="Cucini C."/>
            <person name="Frati F."/>
        </authorList>
    </citation>
    <scope>NUCLEOTIDE SEQUENCE [LARGE SCALE GENOMIC DNA]</scope>
</reference>
<keyword evidence="2" id="KW-1003">Cell membrane</keyword>
<dbReference type="InterPro" id="IPR013604">
    <property type="entry name" value="7TM_chemorcpt"/>
</dbReference>
<evidence type="ECO:0000256" key="3">
    <source>
        <dbReference type="ARBA" id="ARBA00022692"/>
    </source>
</evidence>
<feature type="transmembrane region" description="Helical" evidence="7">
    <location>
        <begin position="129"/>
        <end position="151"/>
    </location>
</feature>
<evidence type="ECO:0000256" key="2">
    <source>
        <dbReference type="ARBA" id="ARBA00022475"/>
    </source>
</evidence>
<feature type="transmembrane region" description="Helical" evidence="7">
    <location>
        <begin position="6"/>
        <end position="21"/>
    </location>
</feature>
<evidence type="ECO:0000256" key="1">
    <source>
        <dbReference type="ARBA" id="ARBA00004651"/>
    </source>
</evidence>
<dbReference type="Pfam" id="PF08395">
    <property type="entry name" value="7tm_7"/>
    <property type="match status" value="1"/>
</dbReference>
<name>A0ABP1Q708_9HEXA</name>
<feature type="coiled-coil region" evidence="6">
    <location>
        <begin position="220"/>
        <end position="247"/>
    </location>
</feature>
<keyword evidence="4 7" id="KW-1133">Transmembrane helix</keyword>
<keyword evidence="6" id="KW-0175">Coiled coil</keyword>
<evidence type="ECO:0000256" key="5">
    <source>
        <dbReference type="ARBA" id="ARBA00023136"/>
    </source>
</evidence>
<comment type="subcellular location">
    <subcellularLocation>
        <location evidence="1">Cell membrane</location>
        <topology evidence="1">Multi-pass membrane protein</topology>
    </subcellularLocation>
</comment>
<feature type="transmembrane region" description="Helical" evidence="7">
    <location>
        <begin position="172"/>
        <end position="200"/>
    </location>
</feature>
<protein>
    <recommendedName>
        <fullName evidence="10">Gustatory receptor</fullName>
    </recommendedName>
</protein>
<evidence type="ECO:0008006" key="10">
    <source>
        <dbReference type="Google" id="ProtNLM"/>
    </source>
</evidence>
<dbReference type="EMBL" id="CAXLJM020000024">
    <property type="protein sequence ID" value="CAL8091887.1"/>
    <property type="molecule type" value="Genomic_DNA"/>
</dbReference>
<evidence type="ECO:0000256" key="6">
    <source>
        <dbReference type="SAM" id="Coils"/>
    </source>
</evidence>
<dbReference type="Proteomes" id="UP001642540">
    <property type="component" value="Unassembled WGS sequence"/>
</dbReference>
<evidence type="ECO:0000256" key="7">
    <source>
        <dbReference type="SAM" id="Phobius"/>
    </source>
</evidence>
<feature type="transmembrane region" description="Helical" evidence="7">
    <location>
        <begin position="33"/>
        <end position="51"/>
    </location>
</feature>
<sequence>MGLQGMTLATWAGWFTGLVFLERPWGRPSFPSWLSFSTLIVTLYTTIRIFVSIDSVYNFYDIYLQPLYSKQGALLTLINHCAFWEQFISSPLTQIIFLKQAKKFGLLWDQLYQRNLEDGKKAKVFFGDFFQIIVSITSMASLLVCTTLNAIPAGQNVQRSWLSAIGQVPYSITIASFVAGPLVLPSYCALTAVIATLYHLECVYERYCRMIHDLMLRSLFENVEMKGKEEEVAIRKLKENAEDSNDKNIMMIGLKNMMGKEEKVKLVQEFEEIQSLFMLSESTISPLMFVMLTGAAFRLIMYVGRVVIRHRETTVDTVFVIDCCQIIHLGCQMYILQVGQRIKDKFAAWNTKLRKLTVELATVYTTEAQDLKDLCLMIENWKWRLTACRYFDVDKQLVIGIFQLLMTYTVVLVQIRIAVDGDMFI</sequence>
<proteinExistence type="predicted"/>
<comment type="caution">
    <text evidence="8">The sequence shown here is derived from an EMBL/GenBank/DDBJ whole genome shotgun (WGS) entry which is preliminary data.</text>
</comment>
<organism evidence="8 9">
    <name type="scientific">Orchesella dallaii</name>
    <dbReference type="NCBI Taxonomy" id="48710"/>
    <lineage>
        <taxon>Eukaryota</taxon>
        <taxon>Metazoa</taxon>
        <taxon>Ecdysozoa</taxon>
        <taxon>Arthropoda</taxon>
        <taxon>Hexapoda</taxon>
        <taxon>Collembola</taxon>
        <taxon>Entomobryomorpha</taxon>
        <taxon>Entomobryoidea</taxon>
        <taxon>Orchesellidae</taxon>
        <taxon>Orchesellinae</taxon>
        <taxon>Orchesella</taxon>
    </lineage>
</organism>
<feature type="transmembrane region" description="Helical" evidence="7">
    <location>
        <begin position="397"/>
        <end position="419"/>
    </location>
</feature>
<evidence type="ECO:0000313" key="8">
    <source>
        <dbReference type="EMBL" id="CAL8091887.1"/>
    </source>
</evidence>
<evidence type="ECO:0000313" key="9">
    <source>
        <dbReference type="Proteomes" id="UP001642540"/>
    </source>
</evidence>
<keyword evidence="9" id="KW-1185">Reference proteome</keyword>